<dbReference type="PIRSF" id="PIRSF035170">
    <property type="entry name" value="HD_phosphohydro"/>
    <property type="match status" value="1"/>
</dbReference>
<keyword evidence="3" id="KW-1185">Reference proteome</keyword>
<dbReference type="Pfam" id="PF01966">
    <property type="entry name" value="HD"/>
    <property type="match status" value="1"/>
</dbReference>
<reference evidence="2 3" key="1">
    <citation type="submission" date="2019-09" db="EMBL/GenBank/DDBJ databases">
        <title>Goodfellowia gen. nov., a new genus of the Pseudonocardineae related to Actinoalloteichus, containing Goodfellowia coeruleoviolacea gen. nov., comb. nov. gen. nov., comb. nov.</title>
        <authorList>
            <person name="Labeda D."/>
        </authorList>
    </citation>
    <scope>NUCLEOTIDE SEQUENCE [LARGE SCALE GENOMIC DNA]</scope>
    <source>
        <strain evidence="2 3">AN110305</strain>
    </source>
</reference>
<comment type="caution">
    <text evidence="2">The sequence shown here is derived from an EMBL/GenBank/DDBJ whole genome shotgun (WGS) entry which is preliminary data.</text>
</comment>
<dbReference type="PANTHER" id="PTHR21174:SF0">
    <property type="entry name" value="HD PHOSPHOHYDROLASE FAMILY PROTEIN-RELATED"/>
    <property type="match status" value="1"/>
</dbReference>
<evidence type="ECO:0000313" key="3">
    <source>
        <dbReference type="Proteomes" id="UP000323454"/>
    </source>
</evidence>
<gene>
    <name evidence="2" type="ORF">F0L68_28305</name>
</gene>
<name>A0A5B2WX12_9PSEU</name>
<dbReference type="OrthoDB" id="9808993at2"/>
<feature type="domain" description="HD" evidence="1">
    <location>
        <begin position="38"/>
        <end position="133"/>
    </location>
</feature>
<evidence type="ECO:0000259" key="1">
    <source>
        <dbReference type="Pfam" id="PF01966"/>
    </source>
</evidence>
<reference evidence="2 3" key="2">
    <citation type="submission" date="2019-09" db="EMBL/GenBank/DDBJ databases">
        <authorList>
            <person name="Jin C."/>
        </authorList>
    </citation>
    <scope>NUCLEOTIDE SEQUENCE [LARGE SCALE GENOMIC DNA]</scope>
    <source>
        <strain evidence="2 3">AN110305</strain>
    </source>
</reference>
<dbReference type="EMBL" id="VUOB01000056">
    <property type="protein sequence ID" value="KAA2255494.1"/>
    <property type="molecule type" value="Genomic_DNA"/>
</dbReference>
<dbReference type="CDD" id="cd00077">
    <property type="entry name" value="HDc"/>
    <property type="match status" value="1"/>
</dbReference>
<protein>
    <submittedName>
        <fullName evidence="2">HD domain-containing protein</fullName>
    </submittedName>
</protein>
<dbReference type="Proteomes" id="UP000323454">
    <property type="component" value="Unassembled WGS sequence"/>
</dbReference>
<dbReference type="AlphaFoldDB" id="A0A5B2WX12"/>
<accession>A0A5B2WX12</accession>
<proteinExistence type="predicted"/>
<dbReference type="InterPro" id="IPR009218">
    <property type="entry name" value="HD_phosphohydro"/>
</dbReference>
<dbReference type="InterPro" id="IPR003607">
    <property type="entry name" value="HD/PDEase_dom"/>
</dbReference>
<dbReference type="SUPFAM" id="SSF109604">
    <property type="entry name" value="HD-domain/PDEase-like"/>
    <property type="match status" value="1"/>
</dbReference>
<dbReference type="InterPro" id="IPR006674">
    <property type="entry name" value="HD_domain"/>
</dbReference>
<evidence type="ECO:0000313" key="2">
    <source>
        <dbReference type="EMBL" id="KAA2255494.1"/>
    </source>
</evidence>
<organism evidence="2 3">
    <name type="scientific">Solihabitans fulvus</name>
    <dbReference type="NCBI Taxonomy" id="1892852"/>
    <lineage>
        <taxon>Bacteria</taxon>
        <taxon>Bacillati</taxon>
        <taxon>Actinomycetota</taxon>
        <taxon>Actinomycetes</taxon>
        <taxon>Pseudonocardiales</taxon>
        <taxon>Pseudonocardiaceae</taxon>
        <taxon>Solihabitans</taxon>
    </lineage>
</organism>
<sequence length="208" mass="22454">MWARAVPLVGGAEQAAAGSGADLTRRYAEPHRRYHDTGHVLAVARDAAGLAADLGLGERDRALVTLAACAHDVVYDGEPGTDERRSAEWARRHLAEAGVAEDDVAEVERLVLATLSHRAAPEDLRALVLLDADLAVLGADPESYERYRLAVRAEYARFDDAAWAAGRSSVLADLAARNPLYATEPARARWDAAARRNLAHELTALRTT</sequence>
<dbReference type="Gene3D" id="1.10.3210.10">
    <property type="entry name" value="Hypothetical protein af1432"/>
    <property type="match status" value="1"/>
</dbReference>
<dbReference type="PANTHER" id="PTHR21174">
    <property type="match status" value="1"/>
</dbReference>